<evidence type="ECO:0000313" key="3">
    <source>
        <dbReference type="EMBL" id="PMS21545.1"/>
    </source>
</evidence>
<evidence type="ECO:0000313" key="4">
    <source>
        <dbReference type="Proteomes" id="UP000235616"/>
    </source>
</evidence>
<feature type="coiled-coil region" evidence="1">
    <location>
        <begin position="91"/>
        <end position="125"/>
    </location>
</feature>
<keyword evidence="1" id="KW-0175">Coiled coil</keyword>
<dbReference type="OrthoDB" id="7015148at2"/>
<organism evidence="3 4">
    <name type="scientific">Trinickia dabaoshanensis</name>
    <dbReference type="NCBI Taxonomy" id="564714"/>
    <lineage>
        <taxon>Bacteria</taxon>
        <taxon>Pseudomonadati</taxon>
        <taxon>Pseudomonadota</taxon>
        <taxon>Betaproteobacteria</taxon>
        <taxon>Burkholderiales</taxon>
        <taxon>Burkholderiaceae</taxon>
        <taxon>Trinickia</taxon>
    </lineage>
</organism>
<comment type="caution">
    <text evidence="3">The sequence shown here is derived from an EMBL/GenBank/DDBJ whole genome shotgun (WGS) entry which is preliminary data.</text>
</comment>
<dbReference type="Pfam" id="PF11740">
    <property type="entry name" value="KfrA_N"/>
    <property type="match status" value="1"/>
</dbReference>
<accession>A0A2N7VWL1</accession>
<name>A0A2N7VWL1_9BURK</name>
<dbReference type="AlphaFoldDB" id="A0A2N7VWL1"/>
<dbReference type="InterPro" id="IPR021104">
    <property type="entry name" value="KfrA_DNA-bd_N"/>
</dbReference>
<reference evidence="3 4" key="1">
    <citation type="submission" date="2018-01" db="EMBL/GenBank/DDBJ databases">
        <title>Whole genome analyses suggest that Burkholderia sensu lato contains two further novel genera in the rhizoxinica-symbiotica group Mycetohabitans gen. nov., and Trinickia gen. nov.: implications for the evolution of diazotrophy and nodulation in the Burkholderiaceae.</title>
        <authorList>
            <person name="Estrada-de los Santos P."/>
            <person name="Palmer M."/>
            <person name="Chavez-Ramirez B."/>
            <person name="Beukes C."/>
            <person name="Steenkamp E.T."/>
            <person name="Hirsch A.M."/>
            <person name="Manyaka P."/>
            <person name="Maluk M."/>
            <person name="Lafos M."/>
            <person name="Crook M."/>
            <person name="Gross E."/>
            <person name="Simon M.F."/>
            <person name="Bueno dos Reis Junior F."/>
            <person name="Poole P.S."/>
            <person name="Venter S.N."/>
            <person name="James E.K."/>
        </authorList>
    </citation>
    <scope>NUCLEOTIDE SEQUENCE [LARGE SCALE GENOMIC DNA]</scope>
    <source>
        <strain evidence="3 4">GIMN1.004</strain>
    </source>
</reference>
<keyword evidence="4" id="KW-1185">Reference proteome</keyword>
<sequence>MVRAGLTRSAVQRARDALVAQGQYPSIDAIRIALGNTGSKTTIHRYLKELEEEEGTSLTRAASLSDAIQDLVARLAARLHEEAQALVDHQAAALATQRQHAQTEIAKLTAELATLQAQLMAAATALSCEQDAHAETRLALHQRDLDVERLTQQVRDQMARHAEQETFRQSLEEKLVHARNALDHFRTAAREQREQEARRHEQQVQQLQAELRQANQMAIVKQNEITQLNKDNARLIAEAGATVRQLREQQALGERQQTALAQAQVDVARGEAEREALRTTLDSQAEEFARTREAHASLTAERTHFAAQLDAQQLLLSEYRTRLGIEGAPATNRQISHEKDTPS</sequence>
<evidence type="ECO:0000259" key="2">
    <source>
        <dbReference type="Pfam" id="PF11740"/>
    </source>
</evidence>
<gene>
    <name evidence="3" type="ORF">C0Z18_06650</name>
</gene>
<dbReference type="RefSeq" id="WP_102644611.1">
    <property type="nucleotide sequence ID" value="NZ_PNYA01000005.1"/>
</dbReference>
<protein>
    <submittedName>
        <fullName evidence="3">Integrase</fullName>
    </submittedName>
</protein>
<dbReference type="EMBL" id="PNYA01000005">
    <property type="protein sequence ID" value="PMS21545.1"/>
    <property type="molecule type" value="Genomic_DNA"/>
</dbReference>
<proteinExistence type="predicted"/>
<evidence type="ECO:0000256" key="1">
    <source>
        <dbReference type="SAM" id="Coils"/>
    </source>
</evidence>
<feature type="domain" description="KfrA N-terminal DNA-binding" evidence="2">
    <location>
        <begin position="7"/>
        <end position="119"/>
    </location>
</feature>
<feature type="coiled-coil region" evidence="1">
    <location>
        <begin position="168"/>
        <end position="231"/>
    </location>
</feature>
<dbReference type="Proteomes" id="UP000235616">
    <property type="component" value="Unassembled WGS sequence"/>
</dbReference>
<dbReference type="Gene3D" id="1.10.287.1490">
    <property type="match status" value="1"/>
</dbReference>
<feature type="coiled-coil region" evidence="1">
    <location>
        <begin position="260"/>
        <end position="287"/>
    </location>
</feature>